<dbReference type="SUPFAM" id="SSF49785">
    <property type="entry name" value="Galactose-binding domain-like"/>
    <property type="match status" value="2"/>
</dbReference>
<feature type="domain" description="F5/8 type C" evidence="3">
    <location>
        <begin position="27"/>
        <end position="185"/>
    </location>
</feature>
<protein>
    <submittedName>
        <fullName evidence="5">EGF-like repeat and discoidin I-like domain-containing protein 3 isoform X1</fullName>
    </submittedName>
</protein>
<feature type="chain" id="PRO_5028463156" evidence="2">
    <location>
        <begin position="24"/>
        <end position="426"/>
    </location>
</feature>
<dbReference type="OrthoDB" id="2121828at2759"/>
<evidence type="ECO:0000313" key="4">
    <source>
        <dbReference type="Proteomes" id="UP000515163"/>
    </source>
</evidence>
<dbReference type="PANTHER" id="PTHR24543:SF335">
    <property type="entry name" value="EGF-LIKE REPEAT AND DISCOIDIN I-LIKE DOMAIN-CONTAINING PROTEIN 3"/>
    <property type="match status" value="1"/>
</dbReference>
<dbReference type="Gene3D" id="2.60.120.260">
    <property type="entry name" value="Galactose-binding domain-like"/>
    <property type="match status" value="2"/>
</dbReference>
<dbReference type="RefSeq" id="XP_031559857.1">
    <property type="nucleotide sequence ID" value="XM_031703997.1"/>
</dbReference>
<dbReference type="InterPro" id="IPR008979">
    <property type="entry name" value="Galactose-bd-like_sf"/>
</dbReference>
<dbReference type="Pfam" id="PF00754">
    <property type="entry name" value="F5_F8_type_C"/>
    <property type="match status" value="2"/>
</dbReference>
<evidence type="ECO:0000256" key="2">
    <source>
        <dbReference type="SAM" id="SignalP"/>
    </source>
</evidence>
<dbReference type="CDD" id="cd00057">
    <property type="entry name" value="FA58C"/>
    <property type="match status" value="2"/>
</dbReference>
<gene>
    <name evidence="5" type="primary">LOC116296035</name>
</gene>
<proteinExistence type="predicted"/>
<dbReference type="AlphaFoldDB" id="A0A6P8I4M4"/>
<sequence length="426" mass="48060">MTSTKRWILPVAWLFSMASFGTCFSDCTSPLGMTSRAIKDHQITASSTFSDFTKPQEGRLRNQRIPGQFSTFAGWCADDNDASPYLQIDFQQETVVRELATQGLEEPSGNWVTEYALNYSCDGATWTAYKDEGDDKQKVFKANTDDSTIVKVHLKLPVIARMIRFRPLKKRNHGMACMRVEMYGCKSNPDKQFSDCSVAVGVENGQIANAQMTSSSHSQSHFPYYGRLNNKNKVVDGNVSWGAWCTNEVRNKQYLQVDLGNTRSISGVAIQGYAKGGWVTKFMLQYSLNLKEWNLYKDFNSSKNMVFDGSWDAETIIKHDLNVNVQTRYVRFIPTAWKTSGNICMRVEVYQCIYYKGCPRLPTTIQPTGTITSSLSNTGISPTGEPTLQSTQDKNNNVRNSNSLGSIIQVEFLAFCFCFLCCYFIR</sequence>
<keyword evidence="1" id="KW-1015">Disulfide bond</keyword>
<accession>A0A6P8I4M4</accession>
<feature type="domain" description="F5/8 type C" evidence="3">
    <location>
        <begin position="196"/>
        <end position="352"/>
    </location>
</feature>
<dbReference type="PANTHER" id="PTHR24543">
    <property type="entry name" value="MULTICOPPER OXIDASE-RELATED"/>
    <property type="match status" value="1"/>
</dbReference>
<organism evidence="4 5">
    <name type="scientific">Actinia tenebrosa</name>
    <name type="common">Australian red waratah sea anemone</name>
    <dbReference type="NCBI Taxonomy" id="6105"/>
    <lineage>
        <taxon>Eukaryota</taxon>
        <taxon>Metazoa</taxon>
        <taxon>Cnidaria</taxon>
        <taxon>Anthozoa</taxon>
        <taxon>Hexacorallia</taxon>
        <taxon>Actiniaria</taxon>
        <taxon>Actiniidae</taxon>
        <taxon>Actinia</taxon>
    </lineage>
</organism>
<dbReference type="FunFam" id="2.60.120.260:FF:000002">
    <property type="entry name" value="Coagulation factor VIII"/>
    <property type="match status" value="1"/>
</dbReference>
<dbReference type="GeneID" id="116296035"/>
<keyword evidence="4" id="KW-1185">Reference proteome</keyword>
<evidence type="ECO:0000313" key="5">
    <source>
        <dbReference type="RefSeq" id="XP_031559857.1"/>
    </source>
</evidence>
<feature type="signal peptide" evidence="2">
    <location>
        <begin position="1"/>
        <end position="23"/>
    </location>
</feature>
<dbReference type="InParanoid" id="A0A6P8I4M4"/>
<dbReference type="FunFam" id="2.60.120.260:FF:000016">
    <property type="entry name" value="Contactin-associated protein-like 4 isoform 1"/>
    <property type="match status" value="1"/>
</dbReference>
<dbReference type="PROSITE" id="PS01285">
    <property type="entry name" value="FA58C_1"/>
    <property type="match status" value="1"/>
</dbReference>
<name>A0A6P8I4M4_ACTTE</name>
<dbReference type="InterPro" id="IPR000421">
    <property type="entry name" value="FA58C"/>
</dbReference>
<dbReference type="KEGG" id="aten:116296035"/>
<evidence type="ECO:0000259" key="3">
    <source>
        <dbReference type="PROSITE" id="PS50022"/>
    </source>
</evidence>
<keyword evidence="2" id="KW-0732">Signal</keyword>
<dbReference type="Proteomes" id="UP000515163">
    <property type="component" value="Unplaced"/>
</dbReference>
<reference evidence="5" key="1">
    <citation type="submission" date="2025-08" db="UniProtKB">
        <authorList>
            <consortium name="RefSeq"/>
        </authorList>
    </citation>
    <scope>IDENTIFICATION</scope>
    <source>
        <tissue evidence="5">Tentacle</tissue>
    </source>
</reference>
<dbReference type="SMART" id="SM00231">
    <property type="entry name" value="FA58C"/>
    <property type="match status" value="2"/>
</dbReference>
<dbReference type="PROSITE" id="PS50022">
    <property type="entry name" value="FA58C_3"/>
    <property type="match status" value="2"/>
</dbReference>
<evidence type="ECO:0000256" key="1">
    <source>
        <dbReference type="ARBA" id="ARBA00023157"/>
    </source>
</evidence>